<keyword evidence="2" id="KW-0963">Cytoplasm</keyword>
<dbReference type="Pfam" id="PF17785">
    <property type="entry name" value="PUA_3"/>
    <property type="match status" value="1"/>
</dbReference>
<dbReference type="InterPro" id="IPR015947">
    <property type="entry name" value="PUA-like_sf"/>
</dbReference>
<dbReference type="CDD" id="cd11572">
    <property type="entry name" value="RlmI_M_like"/>
    <property type="match status" value="1"/>
</dbReference>
<organism evidence="10 11">
    <name type="scientific">Candidatus Cetobacterium colombiensis</name>
    <dbReference type="NCBI Taxonomy" id="3073100"/>
    <lineage>
        <taxon>Bacteria</taxon>
        <taxon>Fusobacteriati</taxon>
        <taxon>Fusobacteriota</taxon>
        <taxon>Fusobacteriia</taxon>
        <taxon>Fusobacteriales</taxon>
        <taxon>Fusobacteriaceae</taxon>
        <taxon>Cetobacterium</taxon>
    </lineage>
</organism>
<evidence type="ECO:0000256" key="7">
    <source>
        <dbReference type="ARBA" id="ARBA00022884"/>
    </source>
</evidence>
<sequence length="394" mass="44733">MAKVILESGKEKKIRNFYPNVFKDEIQDIYGNASNGDIVEVCTTDGEIVAKGYVAESTNAFVRVLTTKDVPVDKTLILEKIKRAYEKRKHLLAETNCVRAFYSEADGIPGLIIDKFDKYVSVQFRNSGLEVAFRQEIINAIKKVMKPKGIYERSDVENRTHEGVEQQTGIIYGEIPERIVMEDNGLKYYVDIIDGQKTGFFLDQRDSRKFIRPYLKENTRFLDVFSSSGGFSVAALKEGCKKVIAIDKEPHALELCKENYELNGFTNDFETAEGDAFLMLKILANRGEKFDVITLDPPSLIKKKIDVPRGRDMFFSLCDESFKLIEDGGIVGVITCAYHMSLQDLIEVTRMAASKNGKLLQVIGVNYQPEDHPWILHVPETLYLKALWVRVVNN</sequence>
<protein>
    <submittedName>
        <fullName evidence="10">Class I SAM-dependent rRNA methyltransferase</fullName>
        <ecNumber evidence="10">2.1.1.-</ecNumber>
    </submittedName>
</protein>
<dbReference type="GO" id="GO:0008168">
    <property type="term" value="F:methyltransferase activity"/>
    <property type="evidence" value="ECO:0007669"/>
    <property type="project" value="UniProtKB-KW"/>
</dbReference>
<dbReference type="CDD" id="cd02440">
    <property type="entry name" value="AdoMet_MTases"/>
    <property type="match status" value="1"/>
</dbReference>
<keyword evidence="7" id="KW-0694">RNA-binding</keyword>
<evidence type="ECO:0000256" key="8">
    <source>
        <dbReference type="ARBA" id="ARBA00038091"/>
    </source>
</evidence>
<comment type="subcellular location">
    <subcellularLocation>
        <location evidence="1">Cytoplasm</location>
    </subcellularLocation>
</comment>
<accession>A0ABU4W9Y3</accession>
<comment type="similarity">
    <text evidence="8">Belongs to the methyltransferase superfamily. RlmI family.</text>
</comment>
<evidence type="ECO:0000256" key="1">
    <source>
        <dbReference type="ARBA" id="ARBA00004496"/>
    </source>
</evidence>
<dbReference type="CDD" id="cd21153">
    <property type="entry name" value="PUA_RlmI"/>
    <property type="match status" value="1"/>
</dbReference>
<dbReference type="Gene3D" id="2.30.130.10">
    <property type="entry name" value="PUA domain"/>
    <property type="match status" value="1"/>
</dbReference>
<dbReference type="Proteomes" id="UP001279681">
    <property type="component" value="Unassembled WGS sequence"/>
</dbReference>
<evidence type="ECO:0000313" key="11">
    <source>
        <dbReference type="Proteomes" id="UP001279681"/>
    </source>
</evidence>
<dbReference type="SUPFAM" id="SSF88697">
    <property type="entry name" value="PUA domain-like"/>
    <property type="match status" value="1"/>
</dbReference>
<evidence type="ECO:0000256" key="5">
    <source>
        <dbReference type="ARBA" id="ARBA00022679"/>
    </source>
</evidence>
<keyword evidence="11" id="KW-1185">Reference proteome</keyword>
<dbReference type="InterPro" id="IPR002478">
    <property type="entry name" value="PUA"/>
</dbReference>
<dbReference type="RefSeq" id="WP_320313748.1">
    <property type="nucleotide sequence ID" value="NZ_JAVIKH010000009.1"/>
</dbReference>
<dbReference type="Gene3D" id="3.40.50.150">
    <property type="entry name" value="Vaccinia Virus protein VP39"/>
    <property type="match status" value="1"/>
</dbReference>
<dbReference type="SMART" id="SM00359">
    <property type="entry name" value="PUA"/>
    <property type="match status" value="1"/>
</dbReference>
<dbReference type="InterPro" id="IPR041532">
    <property type="entry name" value="RlmI-like_PUA"/>
</dbReference>
<evidence type="ECO:0000256" key="3">
    <source>
        <dbReference type="ARBA" id="ARBA00022552"/>
    </source>
</evidence>
<evidence type="ECO:0000259" key="9">
    <source>
        <dbReference type="SMART" id="SM00359"/>
    </source>
</evidence>
<reference evidence="11" key="1">
    <citation type="submission" date="2023-07" db="EMBL/GenBank/DDBJ databases">
        <authorList>
            <person name="Colorado M.A."/>
            <person name="Villamil L.M."/>
            <person name="Melo J.F."/>
            <person name="Rodriguez J.A."/>
            <person name="Ruiz R.Y."/>
        </authorList>
    </citation>
    <scope>NUCLEOTIDE SEQUENCE [LARGE SCALE GENOMIC DNA]</scope>
    <source>
        <strain evidence="11">C33</strain>
    </source>
</reference>
<dbReference type="SUPFAM" id="SSF53335">
    <property type="entry name" value="S-adenosyl-L-methionine-dependent methyltransferases"/>
    <property type="match status" value="1"/>
</dbReference>
<dbReference type="PROSITE" id="PS50890">
    <property type="entry name" value="PUA"/>
    <property type="match status" value="1"/>
</dbReference>
<dbReference type="InterPro" id="IPR029063">
    <property type="entry name" value="SAM-dependent_MTases_sf"/>
</dbReference>
<dbReference type="EMBL" id="JAVIKH010000009">
    <property type="protein sequence ID" value="MDX8336343.1"/>
    <property type="molecule type" value="Genomic_DNA"/>
</dbReference>
<keyword evidence="3" id="KW-0698">rRNA processing</keyword>
<name>A0ABU4W9Y3_9FUSO</name>
<dbReference type="PANTHER" id="PTHR42873">
    <property type="entry name" value="RIBOSOMAL RNA LARGE SUBUNIT METHYLTRANSFERASE"/>
    <property type="match status" value="1"/>
</dbReference>
<evidence type="ECO:0000256" key="4">
    <source>
        <dbReference type="ARBA" id="ARBA00022603"/>
    </source>
</evidence>
<evidence type="ECO:0000256" key="2">
    <source>
        <dbReference type="ARBA" id="ARBA00022490"/>
    </source>
</evidence>
<feature type="domain" description="PUA" evidence="9">
    <location>
        <begin position="2"/>
        <end position="86"/>
    </location>
</feature>
<keyword evidence="6" id="KW-0949">S-adenosyl-L-methionine</keyword>
<evidence type="ECO:0000313" key="10">
    <source>
        <dbReference type="EMBL" id="MDX8336343.1"/>
    </source>
</evidence>
<keyword evidence="4 10" id="KW-0489">Methyltransferase</keyword>
<dbReference type="EC" id="2.1.1.-" evidence="10"/>
<gene>
    <name evidence="10" type="ORF">RFV38_07525</name>
</gene>
<dbReference type="Pfam" id="PF03602">
    <property type="entry name" value="Cons_hypoth95"/>
    <property type="match status" value="1"/>
</dbReference>
<dbReference type="GO" id="GO:0032259">
    <property type="term" value="P:methylation"/>
    <property type="evidence" value="ECO:0007669"/>
    <property type="project" value="UniProtKB-KW"/>
</dbReference>
<dbReference type="Gene3D" id="3.30.750.80">
    <property type="entry name" value="RNA methyltransferase domain (HRMD) like"/>
    <property type="match status" value="1"/>
</dbReference>
<keyword evidence="5 10" id="KW-0808">Transferase</keyword>
<evidence type="ECO:0000256" key="6">
    <source>
        <dbReference type="ARBA" id="ARBA00022691"/>
    </source>
</evidence>
<dbReference type="InterPro" id="IPR036974">
    <property type="entry name" value="PUA_sf"/>
</dbReference>
<comment type="caution">
    <text evidence="10">The sequence shown here is derived from an EMBL/GenBank/DDBJ whole genome shotgun (WGS) entry which is preliminary data.</text>
</comment>
<dbReference type="PANTHER" id="PTHR42873:SF1">
    <property type="entry name" value="S-ADENOSYLMETHIONINE-DEPENDENT METHYLTRANSFERASE DOMAIN-CONTAINING PROTEIN"/>
    <property type="match status" value="1"/>
</dbReference>
<proteinExistence type="inferred from homology"/>